<evidence type="ECO:0008006" key="4">
    <source>
        <dbReference type="Google" id="ProtNLM"/>
    </source>
</evidence>
<feature type="signal peptide" evidence="1">
    <location>
        <begin position="1"/>
        <end position="20"/>
    </location>
</feature>
<reference evidence="3" key="1">
    <citation type="journal article" date="2019" name="Int. J. Syst. Evol. Microbiol.">
        <title>The Global Catalogue of Microorganisms (GCM) 10K type strain sequencing project: providing services to taxonomists for standard genome sequencing and annotation.</title>
        <authorList>
            <consortium name="The Broad Institute Genomics Platform"/>
            <consortium name="The Broad Institute Genome Sequencing Center for Infectious Disease"/>
            <person name="Wu L."/>
            <person name="Ma J."/>
        </authorList>
    </citation>
    <scope>NUCLEOTIDE SEQUENCE [LARGE SCALE GENOMIC DNA]</scope>
    <source>
        <strain evidence="3">KCTC 42498</strain>
    </source>
</reference>
<gene>
    <name evidence="2" type="ORF">ACFSRY_13705</name>
</gene>
<feature type="chain" id="PRO_5046597878" description="MORN repeat variant" evidence="1">
    <location>
        <begin position="21"/>
        <end position="409"/>
    </location>
</feature>
<name>A0ABW5IMN4_9BACT</name>
<evidence type="ECO:0000313" key="3">
    <source>
        <dbReference type="Proteomes" id="UP001597544"/>
    </source>
</evidence>
<keyword evidence="1" id="KW-0732">Signal</keyword>
<comment type="caution">
    <text evidence="2">The sequence shown here is derived from an EMBL/GenBank/DDBJ whole genome shotgun (WGS) entry which is preliminary data.</text>
</comment>
<proteinExistence type="predicted"/>
<dbReference type="RefSeq" id="WP_377508604.1">
    <property type="nucleotide sequence ID" value="NZ_JBHULU010000020.1"/>
</dbReference>
<evidence type="ECO:0000313" key="2">
    <source>
        <dbReference type="EMBL" id="MFD2514927.1"/>
    </source>
</evidence>
<dbReference type="Proteomes" id="UP001597544">
    <property type="component" value="Unassembled WGS sequence"/>
</dbReference>
<organism evidence="2 3">
    <name type="scientific">Pontibacter locisalis</name>
    <dbReference type="NCBI Taxonomy" id="1719035"/>
    <lineage>
        <taxon>Bacteria</taxon>
        <taxon>Pseudomonadati</taxon>
        <taxon>Bacteroidota</taxon>
        <taxon>Cytophagia</taxon>
        <taxon>Cytophagales</taxon>
        <taxon>Hymenobacteraceae</taxon>
        <taxon>Pontibacter</taxon>
    </lineage>
</organism>
<keyword evidence="3" id="KW-1185">Reference proteome</keyword>
<accession>A0ABW5IMN4</accession>
<sequence length="409" mass="45528">MKKALSLLFAATVFCTVGNAKMLPATPHFFGGASTVSLVLHNSYIQQDTAKKRVKNNTHLVSKNKNGDKGSYIYINNGTHEEIKYNGTITLTNNNQDIKSITPDGYFRYEKKENGVARKLEIESDANGNLTRKYYEAGKQVAYEPAGKQWLQLVMPEIIIKTGIGLEAILQEAYKRNGAKGVLAEADKTESDGNKFKIIRYLLEQPNISANDVKLAIEYAGKNTNSDYELSKLLRETPSSYLAKDDVATAYLQASQEISSDYEMRKTLSHLLTVGELSNNATGMAIKSLSSIASDYEKSKVIQQLADQKNFLGDHYKATFNVINSISSDYEKGKSINNILNKQKLTEAQYQALFPIITSISSDYEKSKVLRNIAARIPANATALRDDYRKAAKTISSDYEYRKAIDALN</sequence>
<protein>
    <recommendedName>
        <fullName evidence="4">MORN repeat variant</fullName>
    </recommendedName>
</protein>
<evidence type="ECO:0000256" key="1">
    <source>
        <dbReference type="SAM" id="SignalP"/>
    </source>
</evidence>
<dbReference type="EMBL" id="JBHULU010000020">
    <property type="protein sequence ID" value="MFD2514927.1"/>
    <property type="molecule type" value="Genomic_DNA"/>
</dbReference>